<dbReference type="Proteomes" id="UP000050795">
    <property type="component" value="Unassembled WGS sequence"/>
</dbReference>
<reference evidence="1" key="1">
    <citation type="submission" date="2022-06" db="EMBL/GenBank/DDBJ databases">
        <authorList>
            <person name="Berger JAMES D."/>
            <person name="Berger JAMES D."/>
        </authorList>
    </citation>
    <scope>NUCLEOTIDE SEQUENCE [LARGE SCALE GENOMIC DNA]</scope>
</reference>
<organism evidence="1 2">
    <name type="scientific">Trichobilharzia regenti</name>
    <name type="common">Nasal bird schistosome</name>
    <dbReference type="NCBI Taxonomy" id="157069"/>
    <lineage>
        <taxon>Eukaryota</taxon>
        <taxon>Metazoa</taxon>
        <taxon>Spiralia</taxon>
        <taxon>Lophotrochozoa</taxon>
        <taxon>Platyhelminthes</taxon>
        <taxon>Trematoda</taxon>
        <taxon>Digenea</taxon>
        <taxon>Strigeidida</taxon>
        <taxon>Schistosomatoidea</taxon>
        <taxon>Schistosomatidae</taxon>
        <taxon>Trichobilharzia</taxon>
    </lineage>
</organism>
<keyword evidence="1" id="KW-1185">Reference proteome</keyword>
<dbReference type="WBParaSite" id="TREG1_15730.1">
    <property type="protein sequence ID" value="TREG1_15730.1"/>
    <property type="gene ID" value="TREG1_15730"/>
</dbReference>
<evidence type="ECO:0000313" key="1">
    <source>
        <dbReference type="Proteomes" id="UP000050795"/>
    </source>
</evidence>
<sequence>MQSDHSSTSRYSTHILLSTHYQLPLKSLVTHSASVLVTVTYASLSRLHSFSPACRTAANNYLRVHFILSNSLASTAYTTHLLSLTSINSFTDVEDSKQLQK</sequence>
<evidence type="ECO:0000313" key="2">
    <source>
        <dbReference type="WBParaSite" id="TREG1_15730.1"/>
    </source>
</evidence>
<reference evidence="2" key="2">
    <citation type="submission" date="2023-11" db="UniProtKB">
        <authorList>
            <consortium name="WormBaseParasite"/>
        </authorList>
    </citation>
    <scope>IDENTIFICATION</scope>
</reference>
<proteinExistence type="predicted"/>
<accession>A0AA85J7F1</accession>
<name>A0AA85J7F1_TRIRE</name>
<dbReference type="AlphaFoldDB" id="A0AA85J7F1"/>
<protein>
    <submittedName>
        <fullName evidence="2">Uncharacterized protein</fullName>
    </submittedName>
</protein>